<accession>A0A0F9S7B7</accession>
<dbReference type="InterPro" id="IPR029052">
    <property type="entry name" value="Metallo-depent_PP-like"/>
</dbReference>
<dbReference type="PANTHER" id="PTHR30337:SF0">
    <property type="entry name" value="NUCLEASE SBCCD SUBUNIT D"/>
    <property type="match status" value="1"/>
</dbReference>
<evidence type="ECO:0000259" key="1">
    <source>
        <dbReference type="Pfam" id="PF00149"/>
    </source>
</evidence>
<dbReference type="GO" id="GO:0016787">
    <property type="term" value="F:hydrolase activity"/>
    <property type="evidence" value="ECO:0007669"/>
    <property type="project" value="InterPro"/>
</dbReference>
<organism evidence="2">
    <name type="scientific">marine sediment metagenome</name>
    <dbReference type="NCBI Taxonomy" id="412755"/>
    <lineage>
        <taxon>unclassified sequences</taxon>
        <taxon>metagenomes</taxon>
        <taxon>ecological metagenomes</taxon>
    </lineage>
</organism>
<dbReference type="SUPFAM" id="SSF56300">
    <property type="entry name" value="Metallo-dependent phosphatases"/>
    <property type="match status" value="1"/>
</dbReference>
<dbReference type="EMBL" id="LAZR01000606">
    <property type="protein sequence ID" value="KKN62949.1"/>
    <property type="molecule type" value="Genomic_DNA"/>
</dbReference>
<proteinExistence type="predicted"/>
<dbReference type="AlphaFoldDB" id="A0A0F9S7B7"/>
<protein>
    <recommendedName>
        <fullName evidence="1">Calcineurin-like phosphoesterase domain-containing protein</fullName>
    </recommendedName>
</protein>
<gene>
    <name evidence="2" type="ORF">LCGC14_0506590</name>
</gene>
<dbReference type="InterPro" id="IPR004843">
    <property type="entry name" value="Calcineurin-like_PHP"/>
</dbReference>
<name>A0A0F9S7B7_9ZZZZ</name>
<feature type="domain" description="Calcineurin-like phosphoesterase" evidence="1">
    <location>
        <begin position="1"/>
        <end position="199"/>
    </location>
</feature>
<reference evidence="2" key="1">
    <citation type="journal article" date="2015" name="Nature">
        <title>Complex archaea that bridge the gap between prokaryotes and eukaryotes.</title>
        <authorList>
            <person name="Spang A."/>
            <person name="Saw J.H."/>
            <person name="Jorgensen S.L."/>
            <person name="Zaremba-Niedzwiedzka K."/>
            <person name="Martijn J."/>
            <person name="Lind A.E."/>
            <person name="van Eijk R."/>
            <person name="Schleper C."/>
            <person name="Guy L."/>
            <person name="Ettema T.J."/>
        </authorList>
    </citation>
    <scope>NUCLEOTIDE SEQUENCE</scope>
</reference>
<dbReference type="InterPro" id="IPR050535">
    <property type="entry name" value="DNA_Repair-Maintenance_Comp"/>
</dbReference>
<comment type="caution">
    <text evidence="2">The sequence shown here is derived from an EMBL/GenBank/DDBJ whole genome shotgun (WGS) entry which is preliminary data.</text>
</comment>
<dbReference type="Pfam" id="PF00149">
    <property type="entry name" value="Metallophos"/>
    <property type="match status" value="1"/>
</dbReference>
<evidence type="ECO:0000313" key="2">
    <source>
        <dbReference type="EMBL" id="KKN62949.1"/>
    </source>
</evidence>
<dbReference type="Gene3D" id="3.60.21.10">
    <property type="match status" value="1"/>
</dbReference>
<sequence length="243" mass="27688">MEIVHFSDLHIGVNDQLDDPLDMLDCMVEYTEDIQADLVVFAGDAYHRHDPNYVYRDEFAMRIEDLSNTCPVVLVPGNHDQSTARRTGIDNSLDLGIFNTYTTVISKSFLIETKSGNVHVACLPYPSRTQWLDHMDVHKRSPQELSIEVTAQAIDFMSWDINRYKCVSILVAHLEPYTQISINDLRGWDYVALGHKHKYHELAKNIVYSGSLGAVYGIEKGTKGFCHVTISNDQTDYQFVEVK</sequence>
<dbReference type="PANTHER" id="PTHR30337">
    <property type="entry name" value="COMPONENT OF ATP-DEPENDENT DSDNA EXONUCLEASE"/>
    <property type="match status" value="1"/>
</dbReference>